<dbReference type="Proteomes" id="UP000717515">
    <property type="component" value="Unassembled WGS sequence"/>
</dbReference>
<dbReference type="InterPro" id="IPR012334">
    <property type="entry name" value="Pectin_lyas_fold"/>
</dbReference>
<proteinExistence type="predicted"/>
<evidence type="ECO:0000313" key="2">
    <source>
        <dbReference type="EMBL" id="KAG9326014.1"/>
    </source>
</evidence>
<dbReference type="AlphaFoldDB" id="A0A9P8A8T4"/>
<accession>A0A9P8A8T4</accession>
<gene>
    <name evidence="2" type="ORF">KVV02_008446</name>
</gene>
<feature type="region of interest" description="Disordered" evidence="1">
    <location>
        <begin position="230"/>
        <end position="258"/>
    </location>
</feature>
<comment type="caution">
    <text evidence="2">The sequence shown here is derived from an EMBL/GenBank/DDBJ whole genome shotgun (WGS) entry which is preliminary data.</text>
</comment>
<feature type="compositionally biased region" description="Basic and acidic residues" evidence="1">
    <location>
        <begin position="301"/>
        <end position="312"/>
    </location>
</feature>
<organism evidence="2 3">
    <name type="scientific">Mortierella alpina</name>
    <name type="common">Oleaginous fungus</name>
    <name type="synonym">Mortierella renispora</name>
    <dbReference type="NCBI Taxonomy" id="64518"/>
    <lineage>
        <taxon>Eukaryota</taxon>
        <taxon>Fungi</taxon>
        <taxon>Fungi incertae sedis</taxon>
        <taxon>Mucoromycota</taxon>
        <taxon>Mortierellomycotina</taxon>
        <taxon>Mortierellomycetes</taxon>
        <taxon>Mortierellales</taxon>
        <taxon>Mortierellaceae</taxon>
        <taxon>Mortierella</taxon>
    </lineage>
</organism>
<protein>
    <submittedName>
        <fullName evidence="2">Uncharacterized protein</fullName>
    </submittedName>
</protein>
<evidence type="ECO:0000313" key="3">
    <source>
        <dbReference type="Proteomes" id="UP000717515"/>
    </source>
</evidence>
<name>A0A9P8A8T4_MORAP</name>
<feature type="region of interest" description="Disordered" evidence="1">
    <location>
        <begin position="301"/>
        <end position="320"/>
    </location>
</feature>
<dbReference type="SUPFAM" id="SSF51126">
    <property type="entry name" value="Pectin lyase-like"/>
    <property type="match status" value="2"/>
</dbReference>
<reference evidence="2" key="1">
    <citation type="submission" date="2021-07" db="EMBL/GenBank/DDBJ databases">
        <title>Draft genome of Mortierella alpina, strain LL118, isolated from an aspen leaf litter sample.</title>
        <authorList>
            <person name="Yang S."/>
            <person name="Vinatzer B.A."/>
        </authorList>
    </citation>
    <scope>NUCLEOTIDE SEQUENCE</scope>
    <source>
        <strain evidence="2">LL118</strain>
    </source>
</reference>
<dbReference type="EMBL" id="JAIFTL010000028">
    <property type="protein sequence ID" value="KAG9326014.1"/>
    <property type="molecule type" value="Genomic_DNA"/>
</dbReference>
<evidence type="ECO:0000256" key="1">
    <source>
        <dbReference type="SAM" id="MobiDB-lite"/>
    </source>
</evidence>
<dbReference type="Gene3D" id="2.160.20.10">
    <property type="entry name" value="Single-stranded right-handed beta-helix, Pectin lyase-like"/>
    <property type="match status" value="2"/>
</dbReference>
<dbReference type="InterPro" id="IPR011050">
    <property type="entry name" value="Pectin_lyase_fold/virulence"/>
</dbReference>
<sequence length="965" mass="105801">MNSNRDYNAMIVYTCLLSSVISFPSTHTILAHSPLSLPSAPSINTHHYSTMRLEHLGDAKAPLLCFLFLAVQVASRAIPPSLVNTNTSFYALDSAKAREWELPDSRGNTIPNFSRVGYREGHVQIPMVPAKETVKPSGGLSDDTARIQAAIDRVGNLPLKSYGKDGIMYRGAVLLKKGTYKVAGALIINKSGVVLRGEGKTAAGGTTIIATGNIQRDFILVNSMLASSMGSPAEQKKKARTRDMMPRNGYRSSKRPETHSRKDIYIPVGTTTLPVDGIAGFEVDDKIVVERPGSEQWIKDIGMDRLPPRGDSGRPSTQWTPESYTFRFERTIVAIDSAKRTLTINIPLTMNFDPKYPPARIYHLDHKAPMISDVGVENLRLVSEYDSSNREDEEHGWYGVVVDNTIHGWVADVTTEHFVSGIFASLWSRFITIQDCAVLDPVSKPSQGGRRYQFNLSGQMGLVKRCRTNHGRHEFVTHGRVCGKTRPNVFVDSKGDQANNDSGPHERWAMGVLYDNLASKQINIQNRGWYGSGQGWAGAFHVFFNCEAQGKGSYFQDAPGTKNWIIGFKGHLANKPKFEGGAVSQMISYEVHLATKVHGSNDAWEQPDSRGNTIPIFSRVGYREGHVQIPMVPAKETVKPLGLPDDTSRIQQAIDRVRRLPRLPYGRDGIVYRGAILLRKGVYRVEGTLVIHTSVVLRGEGTKTVINATGVPVNDYLPSGEPDTLTAYIPVRETTLPVSDTIGFNTGDKIVISHLVNEYPMISGVGLENLSLESGVDAEDPEGRQQLGLAVEIDNTIHGWVSDVSTWKFKGGIQASKWSRFITIQNCNVDGLVGYILKGQMGLISSCVASVSVRAFTTEGSACGPNAFVMFYGSASSGPSGRWDMGVLYDYVSCLVFEVANESLYHSHPGWTGTFHVIYNCKTSSRRMLSIFQRAPGTTSWLIGFQGILSATSTMVSGGDGPVQP</sequence>